<feature type="domain" description="DUF8212" evidence="2">
    <location>
        <begin position="240"/>
        <end position="262"/>
    </location>
</feature>
<dbReference type="InParanoid" id="A0A0C3EPZ6"/>
<sequence>MRNDGQVDTRAKVLEYRDDETTINHYAILSHRWTGEEVNYVEITRLAKMGREDWEEIRRRDGYQKIFHSCLQAKEGGYAWLWVDTCCIDKRSSAELSEAINSMYRWYENSTVCYAYLHDVDGSSFPTEPDTSKYPESDGWPEWFSRGWTLQEMIAPNDVRFFNKNWAHIGHKKTHAHSLAAITGVPEHILMDGLSSNRPCIAQIMSWAANRTTTRVEDRAYSLLGLLDVNMPMLYGEGKKAFHRLQLEIIRISNDQSVFAWGWSREVGRTGSILADGPSCFQDCSGM</sequence>
<proteinExistence type="predicted"/>
<dbReference type="InterPro" id="IPR058525">
    <property type="entry name" value="DUF8212"/>
</dbReference>
<evidence type="ECO:0000313" key="3">
    <source>
        <dbReference type="EMBL" id="KIM70234.1"/>
    </source>
</evidence>
<dbReference type="HOGENOM" id="CLU_000288_138_0_1"/>
<feature type="domain" description="Heterokaryon incompatibility" evidence="1">
    <location>
        <begin position="26"/>
        <end position="125"/>
    </location>
</feature>
<reference evidence="3 4" key="1">
    <citation type="submission" date="2014-04" db="EMBL/GenBank/DDBJ databases">
        <authorList>
            <consortium name="DOE Joint Genome Institute"/>
            <person name="Kuo A."/>
            <person name="Kohler A."/>
            <person name="Nagy L.G."/>
            <person name="Floudas D."/>
            <person name="Copeland A."/>
            <person name="Barry K.W."/>
            <person name="Cichocki N."/>
            <person name="Veneault-Fourrey C."/>
            <person name="LaButti K."/>
            <person name="Lindquist E.A."/>
            <person name="Lipzen A."/>
            <person name="Lundell T."/>
            <person name="Morin E."/>
            <person name="Murat C."/>
            <person name="Sun H."/>
            <person name="Tunlid A."/>
            <person name="Henrissat B."/>
            <person name="Grigoriev I.V."/>
            <person name="Hibbett D.S."/>
            <person name="Martin F."/>
            <person name="Nordberg H.P."/>
            <person name="Cantor M.N."/>
            <person name="Hua S.X."/>
        </authorList>
    </citation>
    <scope>NUCLEOTIDE SEQUENCE [LARGE SCALE GENOMIC DNA]</scope>
    <source>
        <strain evidence="3 4">Foug A</strain>
    </source>
</reference>
<evidence type="ECO:0000259" key="1">
    <source>
        <dbReference type="Pfam" id="PF06985"/>
    </source>
</evidence>
<evidence type="ECO:0000313" key="4">
    <source>
        <dbReference type="Proteomes" id="UP000053989"/>
    </source>
</evidence>
<evidence type="ECO:0000259" key="2">
    <source>
        <dbReference type="Pfam" id="PF26640"/>
    </source>
</evidence>
<dbReference type="AlphaFoldDB" id="A0A0C3EPZ6"/>
<name>A0A0C3EPZ6_9AGAM</name>
<gene>
    <name evidence="3" type="ORF">SCLCIDRAFT_101990</name>
</gene>
<accession>A0A0C3EPZ6</accession>
<dbReference type="Proteomes" id="UP000053989">
    <property type="component" value="Unassembled WGS sequence"/>
</dbReference>
<dbReference type="InterPro" id="IPR010730">
    <property type="entry name" value="HET"/>
</dbReference>
<reference evidence="4" key="2">
    <citation type="submission" date="2015-01" db="EMBL/GenBank/DDBJ databases">
        <title>Evolutionary Origins and Diversification of the Mycorrhizal Mutualists.</title>
        <authorList>
            <consortium name="DOE Joint Genome Institute"/>
            <consortium name="Mycorrhizal Genomics Consortium"/>
            <person name="Kohler A."/>
            <person name="Kuo A."/>
            <person name="Nagy L.G."/>
            <person name="Floudas D."/>
            <person name="Copeland A."/>
            <person name="Barry K.W."/>
            <person name="Cichocki N."/>
            <person name="Veneault-Fourrey C."/>
            <person name="LaButti K."/>
            <person name="Lindquist E.A."/>
            <person name="Lipzen A."/>
            <person name="Lundell T."/>
            <person name="Morin E."/>
            <person name="Murat C."/>
            <person name="Riley R."/>
            <person name="Ohm R."/>
            <person name="Sun H."/>
            <person name="Tunlid A."/>
            <person name="Henrissat B."/>
            <person name="Grigoriev I.V."/>
            <person name="Hibbett D.S."/>
            <person name="Martin F."/>
        </authorList>
    </citation>
    <scope>NUCLEOTIDE SEQUENCE [LARGE SCALE GENOMIC DNA]</scope>
    <source>
        <strain evidence="4">Foug A</strain>
    </source>
</reference>
<feature type="non-terminal residue" evidence="3">
    <location>
        <position position="287"/>
    </location>
</feature>
<protein>
    <submittedName>
        <fullName evidence="3">Uncharacterized protein</fullName>
    </submittedName>
</protein>
<dbReference type="Pfam" id="PF06985">
    <property type="entry name" value="HET"/>
    <property type="match status" value="1"/>
</dbReference>
<dbReference type="Pfam" id="PF26640">
    <property type="entry name" value="DUF8212"/>
    <property type="match status" value="1"/>
</dbReference>
<dbReference type="PANTHER" id="PTHR10622:SF10">
    <property type="entry name" value="HET DOMAIN-CONTAINING PROTEIN"/>
    <property type="match status" value="1"/>
</dbReference>
<organism evidence="3 4">
    <name type="scientific">Scleroderma citrinum Foug A</name>
    <dbReference type="NCBI Taxonomy" id="1036808"/>
    <lineage>
        <taxon>Eukaryota</taxon>
        <taxon>Fungi</taxon>
        <taxon>Dikarya</taxon>
        <taxon>Basidiomycota</taxon>
        <taxon>Agaricomycotina</taxon>
        <taxon>Agaricomycetes</taxon>
        <taxon>Agaricomycetidae</taxon>
        <taxon>Boletales</taxon>
        <taxon>Sclerodermatineae</taxon>
        <taxon>Sclerodermataceae</taxon>
        <taxon>Scleroderma</taxon>
    </lineage>
</organism>
<dbReference type="STRING" id="1036808.A0A0C3EPZ6"/>
<dbReference type="PANTHER" id="PTHR10622">
    <property type="entry name" value="HET DOMAIN-CONTAINING PROTEIN"/>
    <property type="match status" value="1"/>
</dbReference>
<keyword evidence="4" id="KW-1185">Reference proteome</keyword>
<dbReference type="EMBL" id="KN822005">
    <property type="protein sequence ID" value="KIM70234.1"/>
    <property type="molecule type" value="Genomic_DNA"/>
</dbReference>
<dbReference type="OrthoDB" id="674604at2759"/>